<accession>A0A8K1CC61</accession>
<evidence type="ECO:0000313" key="3">
    <source>
        <dbReference type="Proteomes" id="UP000794436"/>
    </source>
</evidence>
<reference evidence="2" key="1">
    <citation type="submission" date="2019-03" db="EMBL/GenBank/DDBJ databases">
        <title>Long read genome sequence of the mycoparasitic Pythium oligandrum ATCC 38472 isolated from sugarbeet rhizosphere.</title>
        <authorList>
            <person name="Gaulin E."/>
        </authorList>
    </citation>
    <scope>NUCLEOTIDE SEQUENCE</scope>
    <source>
        <strain evidence="2">ATCC 38472_TT</strain>
    </source>
</reference>
<dbReference type="OrthoDB" id="64071at2759"/>
<organism evidence="2 3">
    <name type="scientific">Pythium oligandrum</name>
    <name type="common">Mycoparasitic fungus</name>
    <dbReference type="NCBI Taxonomy" id="41045"/>
    <lineage>
        <taxon>Eukaryota</taxon>
        <taxon>Sar</taxon>
        <taxon>Stramenopiles</taxon>
        <taxon>Oomycota</taxon>
        <taxon>Peronosporomycetes</taxon>
        <taxon>Pythiales</taxon>
        <taxon>Pythiaceae</taxon>
        <taxon>Pythium</taxon>
    </lineage>
</organism>
<keyword evidence="3" id="KW-1185">Reference proteome</keyword>
<dbReference type="AlphaFoldDB" id="A0A8K1CC61"/>
<dbReference type="EMBL" id="SPLM01000108">
    <property type="protein sequence ID" value="TMW60110.1"/>
    <property type="molecule type" value="Genomic_DNA"/>
</dbReference>
<comment type="caution">
    <text evidence="2">The sequence shown here is derived from an EMBL/GenBank/DDBJ whole genome shotgun (WGS) entry which is preliminary data.</text>
</comment>
<proteinExistence type="predicted"/>
<feature type="region of interest" description="Disordered" evidence="1">
    <location>
        <begin position="784"/>
        <end position="822"/>
    </location>
</feature>
<protein>
    <submittedName>
        <fullName evidence="2">Uncharacterized protein</fullName>
    </submittedName>
</protein>
<dbReference type="Proteomes" id="UP000794436">
    <property type="component" value="Unassembled WGS sequence"/>
</dbReference>
<feature type="compositionally biased region" description="Low complexity" evidence="1">
    <location>
        <begin position="806"/>
        <end position="821"/>
    </location>
</feature>
<evidence type="ECO:0000256" key="1">
    <source>
        <dbReference type="SAM" id="MobiDB-lite"/>
    </source>
</evidence>
<name>A0A8K1CC61_PYTOL</name>
<evidence type="ECO:0000313" key="2">
    <source>
        <dbReference type="EMBL" id="TMW60110.1"/>
    </source>
</evidence>
<sequence>MEMRHMEITETVVRLAIARVPGGYGAKEELENVAETMASPDVCRVPQKMAVCEATGLVAVANGHVVDVYQLDELTTRRREGDTSQEAHLPYVGQIVLRDHLYYQACDGEEAMLHATSVYFASPGFLLVAASQVNALTSCVWLSGFRIFARSVTKRAASSDSPTLMIHLAFADRIEGVTVMTTMTQVPSPQDAASVSESGAVVALFQSSSTFAVFRWRERFSDRDLLLLRLPMAFVSSADSFTAAAVSNEGQSLVVSSASGVLALIDLRGLFAEVLDFTFTGRRLEAVAIHRMGHPVRDSALLERLRLLHHTQVGGPAAYCTTMRWWRVHKRRGTKSPRYGDYLLVGTNEGAFVVLHLTRTTNDTKQSTRVLKMIETYPALRSLKNDPIRVITPPQLSSNAAFVFQTFREQSRRTWTVSCDTTTYRLTWPSLQDSLRFPVAVEELGGVLGGHDMNKVESLAAKLQCESTEGWKVSLLLTSCGLRMIASRPLGASCTEVESAELLVTDGGTVENDLEDEELEKENVRVQPVISTEDRYQLPSMSKSAASTERTLGEKTRLTRAEFNQNLATMAQRVDRLSSTLGMLRHSFSLFTQDVKIERAMEKGYLQAHAELARLDDSAARSRGRPAPMKGNQREATIPHFVNETYDPEHPDADWGGYVQRTYKKRLDYAGHTAVRDNLVVDPKGGIMPDETAATAAGRFSGKKIFEPHQVPMGEPGMPGIQFQSAVYQVGPGNDLSCRDWKTSYEAQTSMEAASKDMYAMGTRRNSQHKRHVTPLYEQALQERKSHSGGNPAMGSRGNSPLTGPSNSLNGSESSGSLSGRRLNEPRKSLLAGIGKAIAAEDTSGSLVRPELHLPQSYTAPTSKTLLTENHHPVALGYTGRKSLLR</sequence>
<gene>
    <name evidence="2" type="ORF">Poli38472_000152</name>
</gene>